<dbReference type="SUPFAM" id="SSF81345">
    <property type="entry name" value="ABC transporter involved in vitamin B12 uptake, BtuC"/>
    <property type="match status" value="1"/>
</dbReference>
<dbReference type="PANTHER" id="PTHR30472">
    <property type="entry name" value="FERRIC ENTEROBACTIN TRANSPORT SYSTEM PERMEASE PROTEIN"/>
    <property type="match status" value="1"/>
</dbReference>
<organism evidence="9 10">
    <name type="scientific">Gordoniibacillus kamchatkensis</name>
    <dbReference type="NCBI Taxonomy" id="1590651"/>
    <lineage>
        <taxon>Bacteria</taxon>
        <taxon>Bacillati</taxon>
        <taxon>Bacillota</taxon>
        <taxon>Bacilli</taxon>
        <taxon>Bacillales</taxon>
        <taxon>Paenibacillaceae</taxon>
        <taxon>Gordoniibacillus</taxon>
    </lineage>
</organism>
<dbReference type="PANTHER" id="PTHR30472:SF1">
    <property type="entry name" value="FE(3+) DICITRATE TRANSPORT SYSTEM PERMEASE PROTEIN FECC-RELATED"/>
    <property type="match status" value="1"/>
</dbReference>
<feature type="transmembrane region" description="Helical" evidence="8">
    <location>
        <begin position="153"/>
        <end position="174"/>
    </location>
</feature>
<feature type="transmembrane region" description="Helical" evidence="8">
    <location>
        <begin position="97"/>
        <end position="116"/>
    </location>
</feature>
<dbReference type="Pfam" id="PF01032">
    <property type="entry name" value="FecCD"/>
    <property type="match status" value="1"/>
</dbReference>
<evidence type="ECO:0000313" key="10">
    <source>
        <dbReference type="Proteomes" id="UP000031967"/>
    </source>
</evidence>
<feature type="transmembrane region" description="Helical" evidence="8">
    <location>
        <begin position="195"/>
        <end position="221"/>
    </location>
</feature>
<evidence type="ECO:0000256" key="2">
    <source>
        <dbReference type="ARBA" id="ARBA00007935"/>
    </source>
</evidence>
<gene>
    <name evidence="9" type="ORF">SD70_30225</name>
</gene>
<comment type="subcellular location">
    <subcellularLocation>
        <location evidence="1">Cell membrane</location>
        <topology evidence="1">Multi-pass membrane protein</topology>
    </subcellularLocation>
</comment>
<keyword evidence="3" id="KW-0813">Transport</keyword>
<keyword evidence="7 8" id="KW-0472">Membrane</keyword>
<keyword evidence="4" id="KW-1003">Cell membrane</keyword>
<reference evidence="9 10" key="1">
    <citation type="submission" date="2014-12" db="EMBL/GenBank/DDBJ databases">
        <title>Draft genome sequence of Paenibacillus kamchatkensis strain B-2647.</title>
        <authorList>
            <person name="Karlyshev A.V."/>
            <person name="Kudryashova E.B."/>
        </authorList>
    </citation>
    <scope>NUCLEOTIDE SEQUENCE [LARGE SCALE GENOMIC DNA]</scope>
    <source>
        <strain evidence="9 10">VKM B-2647</strain>
    </source>
</reference>
<dbReference type="InterPro" id="IPR037294">
    <property type="entry name" value="ABC_BtuC-like"/>
</dbReference>
<dbReference type="CDD" id="cd06550">
    <property type="entry name" value="TM_ABC_iron-siderophores_like"/>
    <property type="match status" value="1"/>
</dbReference>
<evidence type="ECO:0000256" key="5">
    <source>
        <dbReference type="ARBA" id="ARBA00022692"/>
    </source>
</evidence>
<evidence type="ECO:0000256" key="3">
    <source>
        <dbReference type="ARBA" id="ARBA00022448"/>
    </source>
</evidence>
<evidence type="ECO:0000256" key="8">
    <source>
        <dbReference type="SAM" id="Phobius"/>
    </source>
</evidence>
<feature type="transmembrane region" description="Helical" evidence="8">
    <location>
        <begin position="241"/>
        <end position="271"/>
    </location>
</feature>
<comment type="similarity">
    <text evidence="2">Belongs to the binding-protein-dependent transport system permease family. FecCD subfamily.</text>
</comment>
<dbReference type="EMBL" id="JXAK01000091">
    <property type="protein sequence ID" value="KIL37849.1"/>
    <property type="molecule type" value="Genomic_DNA"/>
</dbReference>
<comment type="caution">
    <text evidence="9">The sequence shown here is derived from an EMBL/GenBank/DDBJ whole genome shotgun (WGS) entry which is preliminary data.</text>
</comment>
<dbReference type="RefSeq" id="WP_041052293.1">
    <property type="nucleotide sequence ID" value="NZ_JXAK01000091.1"/>
</dbReference>
<keyword evidence="6 8" id="KW-1133">Transmembrane helix</keyword>
<accession>A0ABR5AA19</accession>
<dbReference type="InterPro" id="IPR000522">
    <property type="entry name" value="ABC_transptr_permease_BtuC"/>
</dbReference>
<feature type="transmembrane region" description="Helical" evidence="8">
    <location>
        <begin position="66"/>
        <end position="85"/>
    </location>
</feature>
<dbReference type="Proteomes" id="UP000031967">
    <property type="component" value="Unassembled WGS sequence"/>
</dbReference>
<name>A0ABR5AA19_9BACL</name>
<feature type="transmembrane region" description="Helical" evidence="8">
    <location>
        <begin position="12"/>
        <end position="34"/>
    </location>
</feature>
<keyword evidence="5 8" id="KW-0812">Transmembrane</keyword>
<evidence type="ECO:0000313" key="9">
    <source>
        <dbReference type="EMBL" id="KIL37849.1"/>
    </source>
</evidence>
<evidence type="ECO:0000256" key="4">
    <source>
        <dbReference type="ARBA" id="ARBA00022475"/>
    </source>
</evidence>
<feature type="transmembrane region" description="Helical" evidence="8">
    <location>
        <begin position="123"/>
        <end position="141"/>
    </location>
</feature>
<proteinExistence type="inferred from homology"/>
<dbReference type="Gene3D" id="1.10.3470.10">
    <property type="entry name" value="ABC transporter involved in vitamin B12 uptake, BtuC"/>
    <property type="match status" value="1"/>
</dbReference>
<feature type="transmembrane region" description="Helical" evidence="8">
    <location>
        <begin position="311"/>
        <end position="329"/>
    </location>
</feature>
<keyword evidence="10" id="KW-1185">Reference proteome</keyword>
<evidence type="ECO:0000256" key="6">
    <source>
        <dbReference type="ARBA" id="ARBA00022989"/>
    </source>
</evidence>
<evidence type="ECO:0000256" key="7">
    <source>
        <dbReference type="ARBA" id="ARBA00023136"/>
    </source>
</evidence>
<protein>
    <submittedName>
        <fullName evidence="9">Iron ABC transporter</fullName>
    </submittedName>
</protein>
<feature type="transmembrane region" description="Helical" evidence="8">
    <location>
        <begin position="283"/>
        <end position="305"/>
    </location>
</feature>
<evidence type="ECO:0000256" key="1">
    <source>
        <dbReference type="ARBA" id="ARBA00004651"/>
    </source>
</evidence>
<sequence>MVALLDRPSYKIAVLLLSVAFLAVCMTASVMFGAKAYGLSTLQSAFSAFDGSDAHLIIRTSRVPRAAIAAVVGAALAVAGALMQALTRNPLASPSLFGVNAGAGLALVVAVALFGFPGLGQSVWIAFAGAALSAAAVYALGSGGRAGPAPVNMTLAGAAIAAFASSLTSGVLLGSDKALDQVLFWLVGSVAGRELAMLTAVLPYIAVGFVAAFALASPLNVLAMGEDVAVSLGQRTAAVKLVAAAAVVVLAGGAVAVAGPIGFIGIVIPHIARHLVGRDHHWLLPYCAVLGAILLVAADLGSRFLLMPSEVPVGVLTAIIGVPFFVLIARRGRYAE</sequence>